<dbReference type="GO" id="GO:0000175">
    <property type="term" value="F:3'-5'-RNA exonuclease activity"/>
    <property type="evidence" value="ECO:0007669"/>
    <property type="project" value="TreeGrafter"/>
</dbReference>
<evidence type="ECO:0000313" key="3">
    <source>
        <dbReference type="Proteomes" id="UP000245383"/>
    </source>
</evidence>
<comment type="similarity">
    <text evidence="1">Belongs to the CAF1 family.</text>
</comment>
<dbReference type="PANTHER" id="PTHR15092:SF22">
    <property type="entry name" value="POLY(A)-SPECIFIC RIBONUCLEASE PNLDC1"/>
    <property type="match status" value="1"/>
</dbReference>
<dbReference type="GO" id="GO:0003723">
    <property type="term" value="F:RNA binding"/>
    <property type="evidence" value="ECO:0007669"/>
    <property type="project" value="TreeGrafter"/>
</dbReference>
<dbReference type="InterPro" id="IPR006941">
    <property type="entry name" value="RNase_CAF1"/>
</dbReference>
<dbReference type="Proteomes" id="UP000245383">
    <property type="component" value="Unassembled WGS sequence"/>
</dbReference>
<dbReference type="Pfam" id="PF04857">
    <property type="entry name" value="CAF1"/>
    <property type="match status" value="1"/>
</dbReference>
<dbReference type="STRING" id="133385.A0A2T9YJ28"/>
<dbReference type="EMBL" id="MBFR01000166">
    <property type="protein sequence ID" value="PVU92325.1"/>
    <property type="molecule type" value="Genomic_DNA"/>
</dbReference>
<dbReference type="Gene3D" id="3.30.420.10">
    <property type="entry name" value="Ribonuclease H-like superfamily/Ribonuclease H"/>
    <property type="match status" value="2"/>
</dbReference>
<dbReference type="InterPro" id="IPR036397">
    <property type="entry name" value="RNaseH_sf"/>
</dbReference>
<dbReference type="InterPro" id="IPR012337">
    <property type="entry name" value="RNaseH-like_sf"/>
</dbReference>
<reference evidence="2 3" key="1">
    <citation type="journal article" date="2018" name="MBio">
        <title>Comparative Genomics Reveals the Core Gene Toolbox for the Fungus-Insect Symbiosis.</title>
        <authorList>
            <person name="Wang Y."/>
            <person name="Stata M."/>
            <person name="Wang W."/>
            <person name="Stajich J.E."/>
            <person name="White M.M."/>
            <person name="Moncalvo J.M."/>
        </authorList>
    </citation>
    <scope>NUCLEOTIDE SEQUENCE [LARGE SCALE GENOMIC DNA]</scope>
    <source>
        <strain evidence="2 3">SWE-8-4</strain>
    </source>
</reference>
<gene>
    <name evidence="2" type="ORF">BB561_003894</name>
</gene>
<keyword evidence="3" id="KW-1185">Reference proteome</keyword>
<comment type="caution">
    <text evidence="2">The sequence shown here is derived from an EMBL/GenBank/DDBJ whole genome shotgun (WGS) entry which is preliminary data.</text>
</comment>
<dbReference type="InterPro" id="IPR051181">
    <property type="entry name" value="CAF1_poly(A)_ribonucleases"/>
</dbReference>
<dbReference type="SUPFAM" id="SSF53098">
    <property type="entry name" value="Ribonuclease H-like"/>
    <property type="match status" value="1"/>
</dbReference>
<dbReference type="AlphaFoldDB" id="A0A2T9YJ28"/>
<evidence type="ECO:0000256" key="1">
    <source>
        <dbReference type="ARBA" id="ARBA00008372"/>
    </source>
</evidence>
<sequence length="548" mass="63240">MEVIKDNFPLILPKFEKQLQECSIISLDLELTGLWENELTKTFKFDDFELRYKKLKKIAEKFQIIQVGICLFQEIGVPELDLPSKPHSNSEKSLSEQKFGFNPENTQLDTQANKSENSANDSAWYHDYSLELENSYAKHNGDSYYEARPYNFFVYPSLKSGLYKLEKVFSLNNSTIDFLAENGFDFNKWIYQGISYINLSEINHLEKDKMDMATQSITINVSRDSVDFYTSVKRKLDSLKLDDFGKSITISTKNNYQMRIVHQEARLIPTLCSEGNLRGVTVTKVTSENKNILINDKIKYISQKTEASKGFSKIIQLLLESKKPIIAHNCFADFVFIYSNFYGQLPNTLAEFKIKLHELFPIIYDTKFFVETKNALEKKTSSSVISCVNESITDINHNLPVIKLNSRFNNYSTEKLHEAGYDAFISGRVMLKLNPQITKQPLNKFANKLYMYKSKIPFVDLTGPDIENTKSAAIFLESTEGDIDYSELEKFLKDFFQNSEMFIFRISRSSCLIHSEISDIDEVYSVISTINSNTCHNWVSKPYDETIL</sequence>
<organism evidence="2 3">
    <name type="scientific">Smittium simulii</name>
    <dbReference type="NCBI Taxonomy" id="133385"/>
    <lineage>
        <taxon>Eukaryota</taxon>
        <taxon>Fungi</taxon>
        <taxon>Fungi incertae sedis</taxon>
        <taxon>Zoopagomycota</taxon>
        <taxon>Kickxellomycotina</taxon>
        <taxon>Harpellomycetes</taxon>
        <taxon>Harpellales</taxon>
        <taxon>Legeriomycetaceae</taxon>
        <taxon>Smittium</taxon>
    </lineage>
</organism>
<proteinExistence type="inferred from homology"/>
<evidence type="ECO:0000313" key="2">
    <source>
        <dbReference type="EMBL" id="PVU92325.1"/>
    </source>
</evidence>
<name>A0A2T9YJ28_9FUNG</name>
<accession>A0A2T9YJ28</accession>
<dbReference type="PANTHER" id="PTHR15092">
    <property type="entry name" value="POLY A -SPECIFIC RIBONUCLEASE/TARGET OF EGR1, MEMBER 1"/>
    <property type="match status" value="1"/>
</dbReference>
<protein>
    <submittedName>
        <fullName evidence="2">Uncharacterized protein</fullName>
    </submittedName>
</protein>
<dbReference type="OrthoDB" id="1432093at2759"/>